<comment type="caution">
    <text evidence="1">The sequence shown here is derived from an EMBL/GenBank/DDBJ whole genome shotgun (WGS) entry which is preliminary data.</text>
</comment>
<name>A0AAV4XGG8_CAEEX</name>
<keyword evidence="2" id="KW-1185">Reference proteome</keyword>
<gene>
    <name evidence="1" type="ORF">CEXT_375411</name>
</gene>
<protein>
    <submittedName>
        <fullName evidence="1">Uncharacterized protein</fullName>
    </submittedName>
</protein>
<evidence type="ECO:0000313" key="2">
    <source>
        <dbReference type="Proteomes" id="UP001054945"/>
    </source>
</evidence>
<reference evidence="1 2" key="1">
    <citation type="submission" date="2021-06" db="EMBL/GenBank/DDBJ databases">
        <title>Caerostris extrusa draft genome.</title>
        <authorList>
            <person name="Kono N."/>
            <person name="Arakawa K."/>
        </authorList>
    </citation>
    <scope>NUCLEOTIDE SEQUENCE [LARGE SCALE GENOMIC DNA]</scope>
</reference>
<dbReference type="Proteomes" id="UP001054945">
    <property type="component" value="Unassembled WGS sequence"/>
</dbReference>
<dbReference type="AlphaFoldDB" id="A0AAV4XGG8"/>
<evidence type="ECO:0000313" key="1">
    <source>
        <dbReference type="EMBL" id="GIY93737.1"/>
    </source>
</evidence>
<sequence>MAPAHRKSKYRKVVVFVTARRLFDHMVTSPGRCLSWLLAPNIFTSKGPNISGDNILCKKKEKGRKKKSLLLKYELQILSRRLQKTLLECMKKKVSALM</sequence>
<accession>A0AAV4XGG8</accession>
<dbReference type="EMBL" id="BPLR01000296">
    <property type="protein sequence ID" value="GIY93737.1"/>
    <property type="molecule type" value="Genomic_DNA"/>
</dbReference>
<organism evidence="1 2">
    <name type="scientific">Caerostris extrusa</name>
    <name type="common">Bark spider</name>
    <name type="synonym">Caerostris bankana</name>
    <dbReference type="NCBI Taxonomy" id="172846"/>
    <lineage>
        <taxon>Eukaryota</taxon>
        <taxon>Metazoa</taxon>
        <taxon>Ecdysozoa</taxon>
        <taxon>Arthropoda</taxon>
        <taxon>Chelicerata</taxon>
        <taxon>Arachnida</taxon>
        <taxon>Araneae</taxon>
        <taxon>Araneomorphae</taxon>
        <taxon>Entelegynae</taxon>
        <taxon>Araneoidea</taxon>
        <taxon>Araneidae</taxon>
        <taxon>Caerostris</taxon>
    </lineage>
</organism>
<proteinExistence type="predicted"/>